<feature type="domain" description="Glycosyl hydrolase family 32 C-terminal" evidence="7">
    <location>
        <begin position="470"/>
        <end position="625"/>
    </location>
</feature>
<keyword evidence="5" id="KW-0732">Signal</keyword>
<feature type="signal peptide" evidence="5">
    <location>
        <begin position="1"/>
        <end position="16"/>
    </location>
</feature>
<evidence type="ECO:0000313" key="9">
    <source>
        <dbReference type="Proteomes" id="UP000054988"/>
    </source>
</evidence>
<dbReference type="InterPro" id="IPR023296">
    <property type="entry name" value="Glyco_hydro_beta-prop_sf"/>
</dbReference>
<dbReference type="Pfam" id="PF00251">
    <property type="entry name" value="Glyco_hydro_32N"/>
    <property type="match status" value="1"/>
</dbReference>
<organism evidence="8 9">
    <name type="scientific">Moniliophthora roreri</name>
    <name type="common">Frosty pod rot fungus</name>
    <name type="synonym">Monilia roreri</name>
    <dbReference type="NCBI Taxonomy" id="221103"/>
    <lineage>
        <taxon>Eukaryota</taxon>
        <taxon>Fungi</taxon>
        <taxon>Dikarya</taxon>
        <taxon>Basidiomycota</taxon>
        <taxon>Agaricomycotina</taxon>
        <taxon>Agaricomycetes</taxon>
        <taxon>Agaricomycetidae</taxon>
        <taxon>Agaricales</taxon>
        <taxon>Marasmiineae</taxon>
        <taxon>Marasmiaceae</taxon>
        <taxon>Moniliophthora</taxon>
    </lineage>
</organism>
<keyword evidence="2 4" id="KW-0378">Hydrolase</keyword>
<dbReference type="SUPFAM" id="SSF75005">
    <property type="entry name" value="Arabinanase/levansucrase/invertase"/>
    <property type="match status" value="1"/>
</dbReference>
<sequence length="638" mass="69757">MKPALVGLALLTYVSAEVSKRQVDYNAAPPNISTLPNGALFSTWRPKAHVLPPSGHIGDPTGHYVDPNTGLFHVGYLYTSFANESIRGGGAAATTSDFVTYQDIHSTDSRFIKPGGINDPLAVFDGTVIASGYQGNPTFIYTAVSFLPISWTLPYIPGSEAQAIAVSNDTGRNFNKLERGPVVASAPFGLNVTGWRDPFSFQDPEFDRLLNSTKDSWYLLISGGEHEVGPALFLYRKYDVDFMEWEYLGRFWRESVNTTWGKGIWAGRWGYNFEVGNVFRIGADGIDPNGTLFSLVGTEGGKYGIQGGRAQLWAAGDLEQPTNETVSFNVTMAGILEWGSAAYAASGKVVPANSKPSQASGAPDRYIVWLWLTGTFYDSIPFPVKPQGWDSSLLTPRELYVETIQNVVDNAAVHETGSWKVSKTDSASGTVELVTLGIKPAREAIAAYTGQSSTVYKEADRTLNGTASNATVVPFTEAAPRSRYYVLKASLTFPQVARNASDFRAGFQILSSEFEKTTIYYQFSNESLIVDRSNSSAVALTTRGIDSRNEAGRLRLWDIKDTNGGVKVESLDLQIIVDNSIVEIYANNRFTLSTLVLPWYNSSKGISFFGEGEGVVSFRNVTVYEGLVDAWPDRVHQL</sequence>
<feature type="domain" description="Glycosyl hydrolase family 32 N-terminal" evidence="6">
    <location>
        <begin position="49"/>
        <end position="403"/>
    </location>
</feature>
<dbReference type="PANTHER" id="PTHR42800">
    <property type="entry name" value="EXOINULINASE INUD (AFU_ORTHOLOGUE AFUA_5G00480)"/>
    <property type="match status" value="1"/>
</dbReference>
<dbReference type="AlphaFoldDB" id="A0A0W0F0P6"/>
<evidence type="ECO:0000256" key="1">
    <source>
        <dbReference type="ARBA" id="ARBA00009902"/>
    </source>
</evidence>
<comment type="caution">
    <text evidence="8">The sequence shown here is derived from an EMBL/GenBank/DDBJ whole genome shotgun (WGS) entry which is preliminary data.</text>
</comment>
<evidence type="ECO:0000313" key="8">
    <source>
        <dbReference type="EMBL" id="KTB29882.1"/>
    </source>
</evidence>
<reference evidence="8 9" key="1">
    <citation type="submission" date="2015-12" db="EMBL/GenBank/DDBJ databases">
        <title>Draft genome sequence of Moniliophthora roreri, the causal agent of frosty pod rot of cacao.</title>
        <authorList>
            <person name="Aime M.C."/>
            <person name="Diaz-Valderrama J.R."/>
            <person name="Kijpornyongpan T."/>
            <person name="Phillips-Mora W."/>
        </authorList>
    </citation>
    <scope>NUCLEOTIDE SEQUENCE [LARGE SCALE GENOMIC DNA]</scope>
    <source>
        <strain evidence="8 9">MCA 2952</strain>
    </source>
</reference>
<feature type="chain" id="PRO_5006901355" description="Extracellular invertase" evidence="5">
    <location>
        <begin position="17"/>
        <end position="638"/>
    </location>
</feature>
<evidence type="ECO:0000256" key="3">
    <source>
        <dbReference type="ARBA" id="ARBA00023295"/>
    </source>
</evidence>
<dbReference type="EMBL" id="LATX01002407">
    <property type="protein sequence ID" value="KTB29882.1"/>
    <property type="molecule type" value="Genomic_DNA"/>
</dbReference>
<dbReference type="SMART" id="SM00640">
    <property type="entry name" value="Glyco_32"/>
    <property type="match status" value="1"/>
</dbReference>
<dbReference type="Proteomes" id="UP000054988">
    <property type="component" value="Unassembled WGS sequence"/>
</dbReference>
<dbReference type="GO" id="GO:0005737">
    <property type="term" value="C:cytoplasm"/>
    <property type="evidence" value="ECO:0007669"/>
    <property type="project" value="TreeGrafter"/>
</dbReference>
<accession>A0A0W0F0P6</accession>
<dbReference type="InterPro" id="IPR013320">
    <property type="entry name" value="ConA-like_dom_sf"/>
</dbReference>
<protein>
    <recommendedName>
        <fullName evidence="10">Extracellular invertase</fullName>
    </recommendedName>
</protein>
<evidence type="ECO:0008006" key="10">
    <source>
        <dbReference type="Google" id="ProtNLM"/>
    </source>
</evidence>
<dbReference type="eggNOG" id="ENOG502R5N9">
    <property type="taxonomic scope" value="Eukaryota"/>
</dbReference>
<dbReference type="InterPro" id="IPR013189">
    <property type="entry name" value="Glyco_hydro_32_C"/>
</dbReference>
<dbReference type="PANTHER" id="PTHR42800:SF3">
    <property type="entry name" value="GLYCOSYL HYDROLASE FAMILY 32 N-TERMINAL DOMAIN-CONTAINING PROTEIN"/>
    <property type="match status" value="1"/>
</dbReference>
<evidence type="ECO:0000256" key="5">
    <source>
        <dbReference type="SAM" id="SignalP"/>
    </source>
</evidence>
<dbReference type="Pfam" id="PF08244">
    <property type="entry name" value="Glyco_hydro_32C"/>
    <property type="match status" value="1"/>
</dbReference>
<name>A0A0W0F0P6_MONRR</name>
<evidence type="ECO:0000256" key="4">
    <source>
        <dbReference type="RuleBase" id="RU362110"/>
    </source>
</evidence>
<evidence type="ECO:0000259" key="6">
    <source>
        <dbReference type="Pfam" id="PF00251"/>
    </source>
</evidence>
<dbReference type="CDD" id="cd18621">
    <property type="entry name" value="GH32_XdINV-like"/>
    <property type="match status" value="1"/>
</dbReference>
<dbReference type="InterPro" id="IPR001362">
    <property type="entry name" value="Glyco_hydro_32"/>
</dbReference>
<proteinExistence type="inferred from homology"/>
<dbReference type="SUPFAM" id="SSF49899">
    <property type="entry name" value="Concanavalin A-like lectins/glucanases"/>
    <property type="match status" value="1"/>
</dbReference>
<comment type="similarity">
    <text evidence="1 4">Belongs to the glycosyl hydrolase 32 family.</text>
</comment>
<dbReference type="InterPro" id="IPR013148">
    <property type="entry name" value="Glyco_hydro_32_N"/>
</dbReference>
<dbReference type="Gene3D" id="2.115.10.20">
    <property type="entry name" value="Glycosyl hydrolase domain, family 43"/>
    <property type="match status" value="1"/>
</dbReference>
<dbReference type="Gene3D" id="2.60.120.560">
    <property type="entry name" value="Exo-inulinase, domain 1"/>
    <property type="match status" value="1"/>
</dbReference>
<evidence type="ECO:0000259" key="7">
    <source>
        <dbReference type="Pfam" id="PF08244"/>
    </source>
</evidence>
<gene>
    <name evidence="8" type="ORF">WG66_17551</name>
</gene>
<keyword evidence="3 4" id="KW-0326">Glycosidase</keyword>
<dbReference type="GO" id="GO:0005987">
    <property type="term" value="P:sucrose catabolic process"/>
    <property type="evidence" value="ECO:0007669"/>
    <property type="project" value="TreeGrafter"/>
</dbReference>
<evidence type="ECO:0000256" key="2">
    <source>
        <dbReference type="ARBA" id="ARBA00022801"/>
    </source>
</evidence>
<dbReference type="GO" id="GO:0004575">
    <property type="term" value="F:sucrose alpha-glucosidase activity"/>
    <property type="evidence" value="ECO:0007669"/>
    <property type="project" value="TreeGrafter"/>
</dbReference>